<name>K0SCI2_THAOC</name>
<dbReference type="SUPFAM" id="SSF81901">
    <property type="entry name" value="HCP-like"/>
    <property type="match status" value="1"/>
</dbReference>
<dbReference type="EMBL" id="AGNL01024647">
    <property type="protein sequence ID" value="EJK58631.1"/>
    <property type="molecule type" value="Genomic_DNA"/>
</dbReference>
<evidence type="ECO:0000313" key="3">
    <source>
        <dbReference type="Proteomes" id="UP000266841"/>
    </source>
</evidence>
<gene>
    <name evidence="2" type="ORF">THAOC_21228</name>
</gene>
<proteinExistence type="inferred from homology"/>
<dbReference type="PANTHER" id="PTHR11102:SF160">
    <property type="entry name" value="ERAD-ASSOCIATED E3 UBIQUITIN-PROTEIN LIGASE COMPONENT HRD3"/>
    <property type="match status" value="1"/>
</dbReference>
<comment type="caution">
    <text evidence="2">The sequence shown here is derived from an EMBL/GenBank/DDBJ whole genome shotgun (WGS) entry which is preliminary data.</text>
</comment>
<dbReference type="InterPro" id="IPR006597">
    <property type="entry name" value="Sel1-like"/>
</dbReference>
<dbReference type="AlphaFoldDB" id="K0SCI2"/>
<dbReference type="Pfam" id="PF08238">
    <property type="entry name" value="Sel1"/>
    <property type="match status" value="3"/>
</dbReference>
<accession>K0SCI2</accession>
<dbReference type="OrthoDB" id="194744at2759"/>
<comment type="similarity">
    <text evidence="1">Belongs to the sel-1 family.</text>
</comment>
<evidence type="ECO:0000313" key="2">
    <source>
        <dbReference type="EMBL" id="EJK58631.1"/>
    </source>
</evidence>
<reference evidence="2 3" key="1">
    <citation type="journal article" date="2012" name="Genome Biol.">
        <title>Genome and low-iron response of an oceanic diatom adapted to chronic iron limitation.</title>
        <authorList>
            <person name="Lommer M."/>
            <person name="Specht M."/>
            <person name="Roy A.S."/>
            <person name="Kraemer L."/>
            <person name="Andreson R."/>
            <person name="Gutowska M.A."/>
            <person name="Wolf J."/>
            <person name="Bergner S.V."/>
            <person name="Schilhabel M.B."/>
            <person name="Klostermeier U.C."/>
            <person name="Beiko R.G."/>
            <person name="Rosenstiel P."/>
            <person name="Hippler M."/>
            <person name="Laroche J."/>
        </authorList>
    </citation>
    <scope>NUCLEOTIDE SEQUENCE [LARGE SCALE GENOMIC DNA]</scope>
    <source>
        <strain evidence="2 3">CCMP1005</strain>
    </source>
</reference>
<sequence>MADHSGFMACCMKSICNGCSLAAQKRGMIDCPYCRTPYPDSDADRLAMVQARAQKKDPEAINWLGEAYFLGDPGLQKDVRRAVELFTEAAELGSIQALFNLGYLYYNGEGVQEDKAKGVDFWTKAAMQGHVSSRYKLGRDAGKKGNHDRAVRHCMISAKLGDEDSFEAIKKIFMAGLATKEQYAEALKGYQDAVEEMKSHDRDEANRRRG</sequence>
<keyword evidence="3" id="KW-1185">Reference proteome</keyword>
<dbReference type="eggNOG" id="ENOG502T1GD">
    <property type="taxonomic scope" value="Eukaryota"/>
</dbReference>
<dbReference type="PANTHER" id="PTHR11102">
    <property type="entry name" value="SEL-1-LIKE PROTEIN"/>
    <property type="match status" value="1"/>
</dbReference>
<dbReference type="InterPro" id="IPR050767">
    <property type="entry name" value="Sel1_AlgK"/>
</dbReference>
<dbReference type="InterPro" id="IPR011990">
    <property type="entry name" value="TPR-like_helical_dom_sf"/>
</dbReference>
<dbReference type="Proteomes" id="UP000266841">
    <property type="component" value="Unassembled WGS sequence"/>
</dbReference>
<dbReference type="SMART" id="SM00671">
    <property type="entry name" value="SEL1"/>
    <property type="match status" value="2"/>
</dbReference>
<dbReference type="Gene3D" id="1.25.40.10">
    <property type="entry name" value="Tetratricopeptide repeat domain"/>
    <property type="match status" value="1"/>
</dbReference>
<protein>
    <submittedName>
        <fullName evidence="2">Uncharacterized protein</fullName>
    </submittedName>
</protein>
<organism evidence="2 3">
    <name type="scientific">Thalassiosira oceanica</name>
    <name type="common">Marine diatom</name>
    <dbReference type="NCBI Taxonomy" id="159749"/>
    <lineage>
        <taxon>Eukaryota</taxon>
        <taxon>Sar</taxon>
        <taxon>Stramenopiles</taxon>
        <taxon>Ochrophyta</taxon>
        <taxon>Bacillariophyta</taxon>
        <taxon>Coscinodiscophyceae</taxon>
        <taxon>Thalassiosirophycidae</taxon>
        <taxon>Thalassiosirales</taxon>
        <taxon>Thalassiosiraceae</taxon>
        <taxon>Thalassiosira</taxon>
    </lineage>
</organism>
<evidence type="ECO:0000256" key="1">
    <source>
        <dbReference type="ARBA" id="ARBA00038101"/>
    </source>
</evidence>